<dbReference type="Proteomes" id="UP000755585">
    <property type="component" value="Unassembled WGS sequence"/>
</dbReference>
<dbReference type="InterPro" id="IPR011711">
    <property type="entry name" value="GntR_C"/>
</dbReference>
<dbReference type="SUPFAM" id="SSF48008">
    <property type="entry name" value="GntR ligand-binding domain-like"/>
    <property type="match status" value="1"/>
</dbReference>
<keyword evidence="2 6" id="KW-0238">DNA-binding</keyword>
<dbReference type="Gene3D" id="1.10.10.10">
    <property type="entry name" value="Winged helix-like DNA-binding domain superfamily/Winged helix DNA-binding domain"/>
    <property type="match status" value="1"/>
</dbReference>
<gene>
    <name evidence="6" type="ORF">JOF29_007300</name>
</gene>
<sequence length="225" mass="24844">MADGDTSGRLVVRTKTELIRDRLEAQIIEGQLEPGARIVLDELARELGVSKIPIREALSSLESQGLVVQSPHSGPRVAPLSLREFQAIYLLREEVEALVARLAATKIDDAELTRMREINARMRAMLGSGDGAALADLNTQFHLAIAKATTYQSLVDAVTQSLRSVRRYRAVIDKLATNWPAAVDEHDKVLTALESRDPVRVEKAVRGHVRSQRQSEVTTDDTETD</sequence>
<dbReference type="PANTHER" id="PTHR43537">
    <property type="entry name" value="TRANSCRIPTIONAL REGULATOR, GNTR FAMILY"/>
    <property type="match status" value="1"/>
</dbReference>
<dbReference type="CDD" id="cd07377">
    <property type="entry name" value="WHTH_GntR"/>
    <property type="match status" value="1"/>
</dbReference>
<protein>
    <submittedName>
        <fullName evidence="6">DNA-binding GntR family transcriptional regulator</fullName>
    </submittedName>
</protein>
<dbReference type="GO" id="GO:0003677">
    <property type="term" value="F:DNA binding"/>
    <property type="evidence" value="ECO:0007669"/>
    <property type="project" value="UniProtKB-KW"/>
</dbReference>
<comment type="caution">
    <text evidence="6">The sequence shown here is derived from an EMBL/GenBank/DDBJ whole genome shotgun (WGS) entry which is preliminary data.</text>
</comment>
<keyword evidence="1" id="KW-0805">Transcription regulation</keyword>
<evidence type="ECO:0000313" key="7">
    <source>
        <dbReference type="Proteomes" id="UP000755585"/>
    </source>
</evidence>
<evidence type="ECO:0000256" key="4">
    <source>
        <dbReference type="SAM" id="MobiDB-lite"/>
    </source>
</evidence>
<organism evidence="6 7">
    <name type="scientific">Kribbella aluminosa</name>
    <dbReference type="NCBI Taxonomy" id="416017"/>
    <lineage>
        <taxon>Bacteria</taxon>
        <taxon>Bacillati</taxon>
        <taxon>Actinomycetota</taxon>
        <taxon>Actinomycetes</taxon>
        <taxon>Propionibacteriales</taxon>
        <taxon>Kribbellaceae</taxon>
        <taxon>Kribbella</taxon>
    </lineage>
</organism>
<dbReference type="Gene3D" id="1.20.120.530">
    <property type="entry name" value="GntR ligand-binding domain-like"/>
    <property type="match status" value="1"/>
</dbReference>
<dbReference type="SMART" id="SM00345">
    <property type="entry name" value="HTH_GNTR"/>
    <property type="match status" value="1"/>
</dbReference>
<name>A0ABS4UX29_9ACTN</name>
<keyword evidence="7" id="KW-1185">Reference proteome</keyword>
<evidence type="ECO:0000313" key="6">
    <source>
        <dbReference type="EMBL" id="MBP2356190.1"/>
    </source>
</evidence>
<dbReference type="EMBL" id="JAGINT010000002">
    <property type="protein sequence ID" value="MBP2356190.1"/>
    <property type="molecule type" value="Genomic_DNA"/>
</dbReference>
<dbReference type="SMART" id="SM00895">
    <property type="entry name" value="FCD"/>
    <property type="match status" value="1"/>
</dbReference>
<evidence type="ECO:0000256" key="1">
    <source>
        <dbReference type="ARBA" id="ARBA00023015"/>
    </source>
</evidence>
<keyword evidence="3" id="KW-0804">Transcription</keyword>
<evidence type="ECO:0000256" key="2">
    <source>
        <dbReference type="ARBA" id="ARBA00023125"/>
    </source>
</evidence>
<dbReference type="PROSITE" id="PS50949">
    <property type="entry name" value="HTH_GNTR"/>
    <property type="match status" value="1"/>
</dbReference>
<accession>A0ABS4UX29</accession>
<dbReference type="InterPro" id="IPR036388">
    <property type="entry name" value="WH-like_DNA-bd_sf"/>
</dbReference>
<dbReference type="SUPFAM" id="SSF46785">
    <property type="entry name" value="Winged helix' DNA-binding domain"/>
    <property type="match status" value="1"/>
</dbReference>
<proteinExistence type="predicted"/>
<dbReference type="InterPro" id="IPR036390">
    <property type="entry name" value="WH_DNA-bd_sf"/>
</dbReference>
<dbReference type="InterPro" id="IPR008920">
    <property type="entry name" value="TF_FadR/GntR_C"/>
</dbReference>
<feature type="region of interest" description="Disordered" evidence="4">
    <location>
        <begin position="203"/>
        <end position="225"/>
    </location>
</feature>
<dbReference type="Pfam" id="PF07729">
    <property type="entry name" value="FCD"/>
    <property type="match status" value="1"/>
</dbReference>
<dbReference type="InterPro" id="IPR000524">
    <property type="entry name" value="Tscrpt_reg_HTH_GntR"/>
</dbReference>
<evidence type="ECO:0000259" key="5">
    <source>
        <dbReference type="PROSITE" id="PS50949"/>
    </source>
</evidence>
<evidence type="ECO:0000256" key="3">
    <source>
        <dbReference type="ARBA" id="ARBA00023163"/>
    </source>
</evidence>
<dbReference type="Pfam" id="PF00392">
    <property type="entry name" value="GntR"/>
    <property type="match status" value="1"/>
</dbReference>
<feature type="domain" description="HTH gntR-type" evidence="5">
    <location>
        <begin position="13"/>
        <end position="80"/>
    </location>
</feature>
<dbReference type="RefSeq" id="WP_209698748.1">
    <property type="nucleotide sequence ID" value="NZ_BAAAVU010000023.1"/>
</dbReference>
<dbReference type="PANTHER" id="PTHR43537:SF24">
    <property type="entry name" value="GLUCONATE OPERON TRANSCRIPTIONAL REPRESSOR"/>
    <property type="match status" value="1"/>
</dbReference>
<reference evidence="6 7" key="1">
    <citation type="submission" date="2021-03" db="EMBL/GenBank/DDBJ databases">
        <title>Sequencing the genomes of 1000 actinobacteria strains.</title>
        <authorList>
            <person name="Klenk H.-P."/>
        </authorList>
    </citation>
    <scope>NUCLEOTIDE SEQUENCE [LARGE SCALE GENOMIC DNA]</scope>
    <source>
        <strain evidence="6 7">DSM 18824</strain>
    </source>
</reference>